<keyword evidence="6" id="KW-1185">Reference proteome</keyword>
<keyword evidence="3" id="KW-0274">FAD</keyword>
<evidence type="ECO:0000256" key="2">
    <source>
        <dbReference type="ARBA" id="ARBA00022630"/>
    </source>
</evidence>
<dbReference type="GO" id="GO:0071949">
    <property type="term" value="F:FAD binding"/>
    <property type="evidence" value="ECO:0007669"/>
    <property type="project" value="InterPro"/>
</dbReference>
<dbReference type="PRINTS" id="PR00420">
    <property type="entry name" value="RNGMNOXGNASE"/>
</dbReference>
<feature type="domain" description="FAD-binding" evidence="4">
    <location>
        <begin position="5"/>
        <end position="351"/>
    </location>
</feature>
<gene>
    <name evidence="5" type="ORF">AIOL_002152</name>
</gene>
<comment type="cofactor">
    <cofactor evidence="1">
        <name>FAD</name>
        <dbReference type="ChEBI" id="CHEBI:57692"/>
    </cofactor>
</comment>
<evidence type="ECO:0000256" key="3">
    <source>
        <dbReference type="ARBA" id="ARBA00022827"/>
    </source>
</evidence>
<keyword evidence="5" id="KW-0503">Monooxygenase</keyword>
<dbReference type="InterPro" id="IPR002938">
    <property type="entry name" value="FAD-bd"/>
</dbReference>
<dbReference type="PANTHER" id="PTHR43004">
    <property type="entry name" value="TRK SYSTEM POTASSIUM UPTAKE PROTEIN"/>
    <property type="match status" value="1"/>
</dbReference>
<dbReference type="GO" id="GO:0016709">
    <property type="term" value="F:oxidoreductase activity, acting on paired donors, with incorporation or reduction of molecular oxygen, NAD(P)H as one donor, and incorporation of one atom of oxygen"/>
    <property type="evidence" value="ECO:0007669"/>
    <property type="project" value="UniProtKB-ARBA"/>
</dbReference>
<evidence type="ECO:0000313" key="5">
    <source>
        <dbReference type="EMBL" id="KMW57191.1"/>
    </source>
</evidence>
<dbReference type="Gene3D" id="3.30.9.10">
    <property type="entry name" value="D-Amino Acid Oxidase, subunit A, domain 2"/>
    <property type="match status" value="1"/>
</dbReference>
<dbReference type="OrthoDB" id="9791689at2"/>
<dbReference type="Proteomes" id="UP000037178">
    <property type="component" value="Unassembled WGS sequence"/>
</dbReference>
<dbReference type="Gene3D" id="3.40.30.120">
    <property type="match status" value="1"/>
</dbReference>
<dbReference type="PANTHER" id="PTHR43004:SF19">
    <property type="entry name" value="BINDING MONOOXYGENASE, PUTATIVE (JCVI)-RELATED"/>
    <property type="match status" value="1"/>
</dbReference>
<dbReference type="Gene3D" id="3.50.50.60">
    <property type="entry name" value="FAD/NAD(P)-binding domain"/>
    <property type="match status" value="1"/>
</dbReference>
<protein>
    <submittedName>
        <fullName evidence="5">Monooxygenase, FAD-binding</fullName>
    </submittedName>
</protein>
<sequence length="521" mass="56127">MPDPEVIIAGGGPVGLGLAIDLAIRGVATTVLERSSALHDIPKGQNLTQRTGEHFRAWGVTAAIQAATPIPRSFGNAGVVTYGQLLSDYSYDWFQRSKVGAYYFAQNERLPQYRTEAVLRARAAALPQLRFIEGARLTGLAQDGSGVTASYECDGQTHHITAPYAVGCDGARSTTRGLVGIENEIDHEGPKMALLVFRSRALHALLERYPGKSIYNVMNPAMDGYWQFLGRVDLDGGWFFHSPVPAGTTRDNFDFKRFLYDMAGAEFALEFEHIGFWDLRISHARDYRAGRVFIAGDACHSHPPYGGYGVNTGLEDARNLGWKLDAALKGWAGPGLLDSYSAERHPVFQSVNRVFITRMISDFRDFSAAYAPERNKDAFEAAWAQRASGGNADVTEFLPHYAGSPIVMGEPGAVSGARGKHSFAARAGHHLAPQPMPDGGDLWDALGLGFTLLTATEAGADGFAQAAAALGVPLTRVRLPARNAYGCEAILVRPDQFIAWAGPMAGADAASILARAIGRDA</sequence>
<name>A0A0J9E2W3_9RHOB</name>
<dbReference type="InterPro" id="IPR036188">
    <property type="entry name" value="FAD/NAD-bd_sf"/>
</dbReference>
<dbReference type="RefSeq" id="WP_049642959.1">
    <property type="nucleotide sequence ID" value="NZ_LFTY01000002.1"/>
</dbReference>
<evidence type="ECO:0000256" key="1">
    <source>
        <dbReference type="ARBA" id="ARBA00001974"/>
    </source>
</evidence>
<organism evidence="5 6">
    <name type="scientific">Candidatus Rhodobacter oscarellae</name>
    <dbReference type="NCBI Taxonomy" id="1675527"/>
    <lineage>
        <taxon>Bacteria</taxon>
        <taxon>Pseudomonadati</taxon>
        <taxon>Pseudomonadota</taxon>
        <taxon>Alphaproteobacteria</taxon>
        <taxon>Rhodobacterales</taxon>
        <taxon>Rhodobacter group</taxon>
        <taxon>Rhodobacter</taxon>
    </lineage>
</organism>
<comment type="caution">
    <text evidence="5">The sequence shown here is derived from an EMBL/GenBank/DDBJ whole genome shotgun (WGS) entry which is preliminary data.</text>
</comment>
<dbReference type="AlphaFoldDB" id="A0A0J9E2W3"/>
<keyword evidence="2" id="KW-0285">Flavoprotein</keyword>
<dbReference type="EMBL" id="LFTY01000002">
    <property type="protein sequence ID" value="KMW57191.1"/>
    <property type="molecule type" value="Genomic_DNA"/>
</dbReference>
<keyword evidence="5" id="KW-0560">Oxidoreductase</keyword>
<proteinExistence type="predicted"/>
<evidence type="ECO:0000313" key="6">
    <source>
        <dbReference type="Proteomes" id="UP000037178"/>
    </source>
</evidence>
<dbReference type="STRING" id="1675527.AIOL_002152"/>
<accession>A0A0J9E2W3</accession>
<reference evidence="5 6" key="1">
    <citation type="submission" date="2015-06" db="EMBL/GenBank/DDBJ databases">
        <title>Draft genome sequence of an Alphaproteobacteria species associated to the Mediterranean sponge Oscarella lobularis.</title>
        <authorList>
            <person name="Jourda C."/>
            <person name="Santini S."/>
            <person name="Claverie J.-M."/>
        </authorList>
    </citation>
    <scope>NUCLEOTIDE SEQUENCE [LARGE SCALE GENOMIC DNA]</scope>
    <source>
        <strain evidence="5">IGS</strain>
    </source>
</reference>
<dbReference type="PATRIC" id="fig|1675527.3.peg.2267"/>
<dbReference type="InterPro" id="IPR050641">
    <property type="entry name" value="RIFMO-like"/>
</dbReference>
<dbReference type="SUPFAM" id="SSF51905">
    <property type="entry name" value="FAD/NAD(P)-binding domain"/>
    <property type="match status" value="1"/>
</dbReference>
<dbReference type="Pfam" id="PF21274">
    <property type="entry name" value="Rng_hyd_C"/>
    <property type="match status" value="1"/>
</dbReference>
<evidence type="ECO:0000259" key="4">
    <source>
        <dbReference type="Pfam" id="PF01494"/>
    </source>
</evidence>
<dbReference type="Pfam" id="PF01494">
    <property type="entry name" value="FAD_binding_3"/>
    <property type="match status" value="1"/>
</dbReference>